<reference evidence="1" key="1">
    <citation type="journal article" date="2014" name="PLoS ONE">
        <title>Transcriptome-Based Identification of ABC Transporters in the Western Tarnished Plant Bug Lygus hesperus.</title>
        <authorList>
            <person name="Hull J.J."/>
            <person name="Chaney K."/>
            <person name="Geib S.M."/>
            <person name="Fabrick J.A."/>
            <person name="Brent C.S."/>
            <person name="Walsh D."/>
            <person name="Lavine L.C."/>
        </authorList>
    </citation>
    <scope>NUCLEOTIDE SEQUENCE</scope>
</reference>
<dbReference type="AlphaFoldDB" id="A0A0A9XCW9"/>
<evidence type="ECO:0000313" key="3">
    <source>
        <dbReference type="EMBL" id="JAQ07086.1"/>
    </source>
</evidence>
<gene>
    <name evidence="1" type="primary">NFT1_4</name>
    <name evidence="2" type="synonym">NFT1_3</name>
    <name evidence="2" type="ORF">CM83_14333</name>
    <name evidence="1" type="ORF">CM83_14337</name>
    <name evidence="3" type="ORF">g.18166</name>
</gene>
<dbReference type="EMBL" id="GDHC01011543">
    <property type="protein sequence ID" value="JAQ07086.1"/>
    <property type="molecule type" value="Transcribed_RNA"/>
</dbReference>
<name>A0A0A9XCW9_LYGHE</name>
<evidence type="ECO:0000313" key="1">
    <source>
        <dbReference type="EMBL" id="JAG17491.1"/>
    </source>
</evidence>
<dbReference type="EMBL" id="GBHO01020164">
    <property type="protein sequence ID" value="JAG23440.1"/>
    <property type="molecule type" value="Transcribed_RNA"/>
</dbReference>
<proteinExistence type="predicted"/>
<sequence length="186" mass="21636">MKLAGLFEYIKKKIEEREGDSKSQSSINRRTRDELLIYPLTSSQEEELKLRRYREDWMVPTVRELESNNPPQDLIEPPKDTVSLHDTFSKHITRNVELFSHSTQKLFDATKDGSGGSSTDAVDIEKFYENRISGSVQQYSYILRGRPEIHVQDGVNIHTCRDYYFDGSGVLVKTERKQLTVEEFQK</sequence>
<protein>
    <submittedName>
        <fullName evidence="1">ABC transporter NFT1</fullName>
    </submittedName>
</protein>
<dbReference type="EMBL" id="GBHO01026113">
    <property type="protein sequence ID" value="JAG17491.1"/>
    <property type="molecule type" value="Transcribed_RNA"/>
</dbReference>
<accession>A0A0A9XCW9</accession>
<organism evidence="1">
    <name type="scientific">Lygus hesperus</name>
    <name type="common">Western plant bug</name>
    <dbReference type="NCBI Taxonomy" id="30085"/>
    <lineage>
        <taxon>Eukaryota</taxon>
        <taxon>Metazoa</taxon>
        <taxon>Ecdysozoa</taxon>
        <taxon>Arthropoda</taxon>
        <taxon>Hexapoda</taxon>
        <taxon>Insecta</taxon>
        <taxon>Pterygota</taxon>
        <taxon>Neoptera</taxon>
        <taxon>Paraneoptera</taxon>
        <taxon>Hemiptera</taxon>
        <taxon>Heteroptera</taxon>
        <taxon>Panheteroptera</taxon>
        <taxon>Cimicomorpha</taxon>
        <taxon>Miridae</taxon>
        <taxon>Mirini</taxon>
        <taxon>Lygus</taxon>
    </lineage>
</organism>
<reference evidence="1" key="2">
    <citation type="submission" date="2014-07" db="EMBL/GenBank/DDBJ databases">
        <authorList>
            <person name="Hull J."/>
        </authorList>
    </citation>
    <scope>NUCLEOTIDE SEQUENCE</scope>
</reference>
<reference evidence="3" key="3">
    <citation type="journal article" date="2016" name="Gigascience">
        <title>De novo construction of an expanded transcriptome assembly for the western tarnished plant bug, Lygus hesperus.</title>
        <authorList>
            <person name="Tassone E.E."/>
            <person name="Geib S.M."/>
            <person name="Hall B."/>
            <person name="Fabrick J.A."/>
            <person name="Brent C.S."/>
            <person name="Hull J.J."/>
        </authorList>
    </citation>
    <scope>NUCLEOTIDE SEQUENCE</scope>
</reference>
<evidence type="ECO:0000313" key="2">
    <source>
        <dbReference type="EMBL" id="JAG23440.1"/>
    </source>
</evidence>